<accession>A0A1I6HES5</accession>
<dbReference type="STRING" id="670154.SAMN04488002_2910"/>
<protein>
    <recommendedName>
        <fullName evidence="5">Protease inhibitor Inh</fullName>
    </recommendedName>
</protein>
<name>A0A1I6HES5_9RHOB</name>
<evidence type="ECO:0008006" key="5">
    <source>
        <dbReference type="Google" id="ProtNLM"/>
    </source>
</evidence>
<keyword evidence="4" id="KW-1185">Reference proteome</keyword>
<feature type="signal peptide" evidence="2">
    <location>
        <begin position="1"/>
        <end position="35"/>
    </location>
</feature>
<dbReference type="EMBL" id="FOYO01000001">
    <property type="protein sequence ID" value="SFR52874.1"/>
    <property type="molecule type" value="Genomic_DNA"/>
</dbReference>
<sequence length="152" mass="16956">MRRRGAALDAKPRGAHLAAMKRFCLFALLALPAQAETKMTATQFGAFSEGYTVFFNRHGAPYGAEQYLKNKQVIWSFLDGTCQRGIWFGERDEICFLYDDQPDALCWYFFDDGQRKSARIVGDDPADDLVVSGQSKSPLSCPGPDVGVSYRP</sequence>
<dbReference type="Proteomes" id="UP000199658">
    <property type="component" value="Unassembled WGS sequence"/>
</dbReference>
<proteinExistence type="predicted"/>
<evidence type="ECO:0000256" key="2">
    <source>
        <dbReference type="SAM" id="SignalP"/>
    </source>
</evidence>
<keyword evidence="2" id="KW-0732">Signal</keyword>
<feature type="chain" id="PRO_5011522022" description="Protease inhibitor Inh" evidence="2">
    <location>
        <begin position="36"/>
        <end position="152"/>
    </location>
</feature>
<evidence type="ECO:0000313" key="3">
    <source>
        <dbReference type="EMBL" id="SFR52874.1"/>
    </source>
</evidence>
<reference evidence="4" key="1">
    <citation type="submission" date="2016-10" db="EMBL/GenBank/DDBJ databases">
        <authorList>
            <person name="Varghese N."/>
            <person name="Submissions S."/>
        </authorList>
    </citation>
    <scope>NUCLEOTIDE SEQUENCE [LARGE SCALE GENOMIC DNA]</scope>
    <source>
        <strain evidence="4">DSM 26921</strain>
    </source>
</reference>
<gene>
    <name evidence="3" type="ORF">SAMN04488002_2910</name>
</gene>
<feature type="region of interest" description="Disordered" evidence="1">
    <location>
        <begin position="130"/>
        <end position="152"/>
    </location>
</feature>
<evidence type="ECO:0000313" key="4">
    <source>
        <dbReference type="Proteomes" id="UP000199658"/>
    </source>
</evidence>
<dbReference type="AlphaFoldDB" id="A0A1I6HES5"/>
<evidence type="ECO:0000256" key="1">
    <source>
        <dbReference type="SAM" id="MobiDB-lite"/>
    </source>
</evidence>
<organism evidence="3 4">
    <name type="scientific">Litoreibacter janthinus</name>
    <dbReference type="NCBI Taxonomy" id="670154"/>
    <lineage>
        <taxon>Bacteria</taxon>
        <taxon>Pseudomonadati</taxon>
        <taxon>Pseudomonadota</taxon>
        <taxon>Alphaproteobacteria</taxon>
        <taxon>Rhodobacterales</taxon>
        <taxon>Roseobacteraceae</taxon>
        <taxon>Litoreibacter</taxon>
    </lineage>
</organism>